<feature type="binding site" evidence="8">
    <location>
        <position position="111"/>
    </location>
    <ligand>
        <name>oxalate</name>
        <dbReference type="ChEBI" id="CHEBI:30623"/>
    </ligand>
</feature>
<evidence type="ECO:0000256" key="7">
    <source>
        <dbReference type="ARBA" id="ARBA00023211"/>
    </source>
</evidence>
<dbReference type="InterPro" id="IPR011051">
    <property type="entry name" value="RmlC_Cupin_sf"/>
</dbReference>
<comment type="caution">
    <text evidence="13">The sequence shown here is derived from an EMBL/GenBank/DDBJ whole genome shotgun (WGS) entry which is preliminary data.</text>
</comment>
<feature type="binding site" evidence="9">
    <location>
        <position position="111"/>
    </location>
    <ligand>
        <name>Mn(2+)</name>
        <dbReference type="ChEBI" id="CHEBI:29035"/>
    </ligand>
</feature>
<feature type="binding site" evidence="9">
    <location>
        <position position="116"/>
    </location>
    <ligand>
        <name>Mn(2+)</name>
        <dbReference type="ChEBI" id="CHEBI:29035"/>
    </ligand>
</feature>
<dbReference type="Pfam" id="PF00190">
    <property type="entry name" value="Cupin_1"/>
    <property type="match status" value="1"/>
</dbReference>
<feature type="binding site" evidence="9">
    <location>
        <position position="109"/>
    </location>
    <ligand>
        <name>Mn(2+)</name>
        <dbReference type="ChEBI" id="CHEBI:29035"/>
    </ligand>
</feature>
<comment type="subcellular location">
    <subcellularLocation>
        <location evidence="1 11">Secreted</location>
        <location evidence="1 11">Extracellular space</location>
        <location evidence="1 11">Apoplast</location>
    </subcellularLocation>
</comment>
<keyword evidence="4 11" id="KW-0964">Secreted</keyword>
<evidence type="ECO:0000256" key="10">
    <source>
        <dbReference type="PIRSR" id="PIRSR601929-3"/>
    </source>
</evidence>
<dbReference type="GO" id="GO:0048046">
    <property type="term" value="C:apoplast"/>
    <property type="evidence" value="ECO:0007669"/>
    <property type="project" value="UniProtKB-SubCell"/>
</dbReference>
<feature type="binding site" evidence="9">
    <location>
        <position position="155"/>
    </location>
    <ligand>
        <name>Mn(2+)</name>
        <dbReference type="ChEBI" id="CHEBI:29035"/>
    </ligand>
</feature>
<protein>
    <recommendedName>
        <fullName evidence="11">Germin-like protein</fullName>
    </recommendedName>
</protein>
<evidence type="ECO:0000256" key="11">
    <source>
        <dbReference type="RuleBase" id="RU366015"/>
    </source>
</evidence>
<feature type="signal peptide" evidence="11">
    <location>
        <begin position="1"/>
        <end position="22"/>
    </location>
</feature>
<evidence type="ECO:0000256" key="8">
    <source>
        <dbReference type="PIRSR" id="PIRSR601929-1"/>
    </source>
</evidence>
<dbReference type="CDD" id="cd02241">
    <property type="entry name" value="cupin_OxOx"/>
    <property type="match status" value="1"/>
</dbReference>
<feature type="binding site" evidence="8">
    <location>
        <position position="116"/>
    </location>
    <ligand>
        <name>oxalate</name>
        <dbReference type="ChEBI" id="CHEBI:30623"/>
    </ligand>
</feature>
<dbReference type="SUPFAM" id="SSF51182">
    <property type="entry name" value="RmlC-like cupins"/>
    <property type="match status" value="1"/>
</dbReference>
<keyword evidence="14" id="KW-1185">Reference proteome</keyword>
<dbReference type="FunFam" id="2.60.120.10:FF:000005">
    <property type="entry name" value="Germin-like protein subfamily 1 member 8"/>
    <property type="match status" value="1"/>
</dbReference>
<dbReference type="InterPro" id="IPR001929">
    <property type="entry name" value="Germin"/>
</dbReference>
<evidence type="ECO:0000256" key="3">
    <source>
        <dbReference type="ARBA" id="ARBA00022523"/>
    </source>
</evidence>
<dbReference type="InterPro" id="IPR014710">
    <property type="entry name" value="RmlC-like_jellyroll"/>
</dbReference>
<evidence type="ECO:0000256" key="4">
    <source>
        <dbReference type="ARBA" id="ARBA00022525"/>
    </source>
</evidence>
<dbReference type="GO" id="GO:0030145">
    <property type="term" value="F:manganese ion binding"/>
    <property type="evidence" value="ECO:0007669"/>
    <property type="project" value="UniProtKB-UniRule"/>
</dbReference>
<evidence type="ECO:0000259" key="12">
    <source>
        <dbReference type="SMART" id="SM00835"/>
    </source>
</evidence>
<dbReference type="Gene3D" id="2.60.120.10">
    <property type="entry name" value="Jelly Rolls"/>
    <property type="match status" value="1"/>
</dbReference>
<evidence type="ECO:0000256" key="5">
    <source>
        <dbReference type="ARBA" id="ARBA00022723"/>
    </source>
</evidence>
<dbReference type="PRINTS" id="PR00325">
    <property type="entry name" value="GERMIN"/>
</dbReference>
<comment type="similarity">
    <text evidence="2 11">Belongs to the germin family.</text>
</comment>
<dbReference type="InterPro" id="IPR006045">
    <property type="entry name" value="Cupin_1"/>
</dbReference>
<dbReference type="AlphaFoldDB" id="A0AAD5ZGH5"/>
<accession>A0AAD5ZGH5</accession>
<keyword evidence="6 10" id="KW-1015">Disulfide bond</keyword>
<evidence type="ECO:0000256" key="6">
    <source>
        <dbReference type="ARBA" id="ARBA00023157"/>
    </source>
</evidence>
<dbReference type="Proteomes" id="UP001210211">
    <property type="component" value="Unassembled WGS sequence"/>
</dbReference>
<gene>
    <name evidence="13" type="ORF">LUZ61_001048</name>
</gene>
<evidence type="ECO:0000256" key="1">
    <source>
        <dbReference type="ARBA" id="ARBA00004271"/>
    </source>
</evidence>
<proteinExistence type="inferred from homology"/>
<keyword evidence="7 8" id="KW-0464">Manganese</keyword>
<feature type="domain" description="Cupin type-1" evidence="12">
    <location>
        <begin position="61"/>
        <end position="209"/>
    </location>
</feature>
<keyword evidence="5 8" id="KW-0479">Metal-binding</keyword>
<feature type="chain" id="PRO_5041769388" description="Germin-like protein" evidence="11">
    <location>
        <begin position="23"/>
        <end position="216"/>
    </location>
</feature>
<feature type="binding site" evidence="8">
    <location>
        <position position="106"/>
    </location>
    <ligand>
        <name>oxalate</name>
        <dbReference type="ChEBI" id="CHEBI:30623"/>
    </ligand>
</feature>
<feature type="disulfide bond" evidence="10">
    <location>
        <begin position="32"/>
        <end position="47"/>
    </location>
</feature>
<name>A0AAD5ZGH5_9POAL</name>
<evidence type="ECO:0000313" key="13">
    <source>
        <dbReference type="EMBL" id="KAJ3697343.1"/>
    </source>
</evidence>
<reference evidence="13 14" key="1">
    <citation type="journal article" date="2022" name="Cell">
        <title>Repeat-based holocentromeres influence genome architecture and karyotype evolution.</title>
        <authorList>
            <person name="Hofstatter P.G."/>
            <person name="Thangavel G."/>
            <person name="Lux T."/>
            <person name="Neumann P."/>
            <person name="Vondrak T."/>
            <person name="Novak P."/>
            <person name="Zhang M."/>
            <person name="Costa L."/>
            <person name="Castellani M."/>
            <person name="Scott A."/>
            <person name="Toegelov H."/>
            <person name="Fuchs J."/>
            <person name="Mata-Sucre Y."/>
            <person name="Dias Y."/>
            <person name="Vanzela A.L.L."/>
            <person name="Huettel B."/>
            <person name="Almeida C.C.S."/>
            <person name="Simkova H."/>
            <person name="Souza G."/>
            <person name="Pedrosa-Harand A."/>
            <person name="Macas J."/>
            <person name="Mayer K.F.X."/>
            <person name="Houben A."/>
            <person name="Marques A."/>
        </authorList>
    </citation>
    <scope>NUCLEOTIDE SEQUENCE [LARGE SCALE GENOMIC DNA]</scope>
    <source>
        <strain evidence="13">RhyTen1mFocal</strain>
    </source>
</reference>
<sequence>MALSRIFLLATVLIFSASLALAFDPSPLQDFCVADRNSQVFVNGVACKNRTQVTADDFFFTGLDNPGNTTNKLGSFVNLVNVDRLPGLNTNGMSVARIDYAVGGLNPPHTHPRATETLVVLDGSLYVGFVATDNRLYSKVITRGEVFVFPIGLVHFQFNNGTCPAVAIAALNSQNPGTIRVANALFGTKPPISDDILAKALSVDTNITSYIKSQFQ</sequence>
<evidence type="ECO:0000313" key="14">
    <source>
        <dbReference type="Proteomes" id="UP001210211"/>
    </source>
</evidence>
<keyword evidence="11" id="KW-0732">Signal</keyword>
<dbReference type="SMART" id="SM00835">
    <property type="entry name" value="Cupin_1"/>
    <property type="match status" value="1"/>
</dbReference>
<keyword evidence="3 11" id="KW-0052">Apoplast</keyword>
<organism evidence="13 14">
    <name type="scientific">Rhynchospora tenuis</name>
    <dbReference type="NCBI Taxonomy" id="198213"/>
    <lineage>
        <taxon>Eukaryota</taxon>
        <taxon>Viridiplantae</taxon>
        <taxon>Streptophyta</taxon>
        <taxon>Embryophyta</taxon>
        <taxon>Tracheophyta</taxon>
        <taxon>Spermatophyta</taxon>
        <taxon>Magnoliopsida</taxon>
        <taxon>Liliopsida</taxon>
        <taxon>Poales</taxon>
        <taxon>Cyperaceae</taxon>
        <taxon>Cyperoideae</taxon>
        <taxon>Rhynchosporeae</taxon>
        <taxon>Rhynchospora</taxon>
    </lineage>
</organism>
<evidence type="ECO:0000256" key="9">
    <source>
        <dbReference type="PIRSR" id="PIRSR601929-2"/>
    </source>
</evidence>
<dbReference type="EMBL" id="JAMRDG010000001">
    <property type="protein sequence ID" value="KAJ3697343.1"/>
    <property type="molecule type" value="Genomic_DNA"/>
</dbReference>
<dbReference type="PANTHER" id="PTHR31238">
    <property type="entry name" value="GERMIN-LIKE PROTEIN SUBFAMILY 3 MEMBER 3"/>
    <property type="match status" value="1"/>
</dbReference>
<evidence type="ECO:0000256" key="2">
    <source>
        <dbReference type="ARBA" id="ARBA00007456"/>
    </source>
</evidence>